<dbReference type="AlphaFoldDB" id="A0A8J2PQM6"/>
<protein>
    <submittedName>
        <fullName evidence="2">Uncharacterized protein</fullName>
    </submittedName>
</protein>
<keyword evidence="3" id="KW-1185">Reference proteome</keyword>
<comment type="caution">
    <text evidence="2">The sequence shown here is derived from an EMBL/GenBank/DDBJ whole genome shotgun (WGS) entry which is preliminary data.</text>
</comment>
<gene>
    <name evidence="2" type="ORF">AFUS01_LOCUS34090</name>
</gene>
<dbReference type="Proteomes" id="UP000708208">
    <property type="component" value="Unassembled WGS sequence"/>
</dbReference>
<keyword evidence="1" id="KW-0472">Membrane</keyword>
<evidence type="ECO:0000313" key="2">
    <source>
        <dbReference type="EMBL" id="CAG7823901.1"/>
    </source>
</evidence>
<evidence type="ECO:0000256" key="1">
    <source>
        <dbReference type="SAM" id="Phobius"/>
    </source>
</evidence>
<organism evidence="2 3">
    <name type="scientific">Allacma fusca</name>
    <dbReference type="NCBI Taxonomy" id="39272"/>
    <lineage>
        <taxon>Eukaryota</taxon>
        <taxon>Metazoa</taxon>
        <taxon>Ecdysozoa</taxon>
        <taxon>Arthropoda</taxon>
        <taxon>Hexapoda</taxon>
        <taxon>Collembola</taxon>
        <taxon>Symphypleona</taxon>
        <taxon>Sminthuridae</taxon>
        <taxon>Allacma</taxon>
    </lineage>
</organism>
<keyword evidence="1" id="KW-1133">Transmembrane helix</keyword>
<name>A0A8J2PQM6_9HEXA</name>
<reference evidence="2" key="1">
    <citation type="submission" date="2021-06" db="EMBL/GenBank/DDBJ databases">
        <authorList>
            <person name="Hodson N. C."/>
            <person name="Mongue J. A."/>
            <person name="Jaron S. K."/>
        </authorList>
    </citation>
    <scope>NUCLEOTIDE SEQUENCE</scope>
</reference>
<sequence length="79" mass="9220">MNYSSFAYSSKGQSFQALTMTWLPLSSMTGFLILSNVFSYHYTFIPLIGKFPIIIQVLHYDKLFYNVPNWNSSFLESQF</sequence>
<dbReference type="EMBL" id="CAJVCH010530961">
    <property type="protein sequence ID" value="CAG7823901.1"/>
    <property type="molecule type" value="Genomic_DNA"/>
</dbReference>
<evidence type="ECO:0000313" key="3">
    <source>
        <dbReference type="Proteomes" id="UP000708208"/>
    </source>
</evidence>
<proteinExistence type="predicted"/>
<keyword evidence="1" id="KW-0812">Transmembrane</keyword>
<feature type="transmembrane region" description="Helical" evidence="1">
    <location>
        <begin position="20"/>
        <end position="40"/>
    </location>
</feature>
<accession>A0A8J2PQM6</accession>